<reference evidence="12" key="1">
    <citation type="journal article" date="2019" name="Int. J. Syst. Evol. Microbiol.">
        <title>The Global Catalogue of Microorganisms (GCM) 10K type strain sequencing project: providing services to taxonomists for standard genome sequencing and annotation.</title>
        <authorList>
            <consortium name="The Broad Institute Genomics Platform"/>
            <consortium name="The Broad Institute Genome Sequencing Center for Infectious Disease"/>
            <person name="Wu L."/>
            <person name="Ma J."/>
        </authorList>
    </citation>
    <scope>NUCLEOTIDE SEQUENCE [LARGE SCALE GENOMIC DNA]</scope>
    <source>
        <strain evidence="12">KCTC 12861</strain>
    </source>
</reference>
<comment type="catalytic activity">
    <reaction evidence="7 8">
        <text>a 6-O-methyl-2'-deoxyguanosine in DNA + L-cysteinyl-[protein] = S-methyl-L-cysteinyl-[protein] + a 2'-deoxyguanosine in DNA</text>
        <dbReference type="Rhea" id="RHEA:24000"/>
        <dbReference type="Rhea" id="RHEA-COMP:10131"/>
        <dbReference type="Rhea" id="RHEA-COMP:10132"/>
        <dbReference type="Rhea" id="RHEA-COMP:11367"/>
        <dbReference type="Rhea" id="RHEA-COMP:11368"/>
        <dbReference type="ChEBI" id="CHEBI:29950"/>
        <dbReference type="ChEBI" id="CHEBI:82612"/>
        <dbReference type="ChEBI" id="CHEBI:85445"/>
        <dbReference type="ChEBI" id="CHEBI:85448"/>
        <dbReference type="EC" id="2.1.1.63"/>
    </reaction>
</comment>
<dbReference type="EC" id="2.1.1.63" evidence="8"/>
<keyword evidence="6 8" id="KW-0234">DNA repair</keyword>
<dbReference type="InterPro" id="IPR036217">
    <property type="entry name" value="MethylDNA_cys_MeTrfase_DNAb"/>
</dbReference>
<dbReference type="InterPro" id="IPR036631">
    <property type="entry name" value="MGMT_N_sf"/>
</dbReference>
<evidence type="ECO:0000313" key="11">
    <source>
        <dbReference type="EMBL" id="GHB49637.1"/>
    </source>
</evidence>
<evidence type="ECO:0000256" key="3">
    <source>
        <dbReference type="ARBA" id="ARBA00022603"/>
    </source>
</evidence>
<keyword evidence="4 8" id="KW-0808">Transferase</keyword>
<evidence type="ECO:0000256" key="6">
    <source>
        <dbReference type="ARBA" id="ARBA00023204"/>
    </source>
</evidence>
<name>A0ABQ3EPB4_9HYPH</name>
<evidence type="ECO:0000259" key="10">
    <source>
        <dbReference type="Pfam" id="PF02870"/>
    </source>
</evidence>
<dbReference type="Pfam" id="PF01035">
    <property type="entry name" value="DNA_binding_1"/>
    <property type="match status" value="1"/>
</dbReference>
<dbReference type="PANTHER" id="PTHR10815">
    <property type="entry name" value="METHYLATED-DNA--PROTEIN-CYSTEINE METHYLTRANSFERASE"/>
    <property type="match status" value="1"/>
</dbReference>
<comment type="miscellaneous">
    <text evidence="8">This enzyme catalyzes only one turnover and therefore is not strictly catalytic. According to one definition, an enzyme is a biocatalyst that acts repeatedly and over many reaction cycles.</text>
</comment>
<protein>
    <recommendedName>
        <fullName evidence="8">Methylated-DNA--protein-cysteine methyltransferase</fullName>
        <ecNumber evidence="8">2.1.1.63</ecNumber>
    </recommendedName>
    <alternativeName>
        <fullName evidence="8">6-O-methylguanine-DNA methyltransferase</fullName>
        <shortName evidence="8">MGMT</shortName>
    </alternativeName>
    <alternativeName>
        <fullName evidence="8">O-6-methylguanine-DNA-alkyltransferase</fullName>
    </alternativeName>
</protein>
<dbReference type="InterPro" id="IPR008332">
    <property type="entry name" value="MethylG_MeTrfase_N"/>
</dbReference>
<sequence length="179" mass="19216">MAMTSDAEIITYCSYESPVGSLLIGGQGGALEFLHFPESARRRFVEEGWVEDATPYGALIAQLDAYFARELEEFSLDWRLIGTDFQKSVWEQLAAIPFGETRSYGDIATALGNPGASRAVGLANNANPLPIVIPCHRVIGANGALVGFGGGLETKVWLLEHEGIAFGPGASKDQMAFSF</sequence>
<comment type="catalytic activity">
    <reaction evidence="1 8">
        <text>a 4-O-methyl-thymidine in DNA + L-cysteinyl-[protein] = a thymidine in DNA + S-methyl-L-cysteinyl-[protein]</text>
        <dbReference type="Rhea" id="RHEA:53428"/>
        <dbReference type="Rhea" id="RHEA-COMP:10131"/>
        <dbReference type="Rhea" id="RHEA-COMP:10132"/>
        <dbReference type="Rhea" id="RHEA-COMP:13555"/>
        <dbReference type="Rhea" id="RHEA-COMP:13556"/>
        <dbReference type="ChEBI" id="CHEBI:29950"/>
        <dbReference type="ChEBI" id="CHEBI:82612"/>
        <dbReference type="ChEBI" id="CHEBI:137386"/>
        <dbReference type="ChEBI" id="CHEBI:137387"/>
        <dbReference type="EC" id="2.1.1.63"/>
    </reaction>
</comment>
<organism evidence="11 12">
    <name type="scientific">Pseudovibrio japonicus</name>
    <dbReference type="NCBI Taxonomy" id="366534"/>
    <lineage>
        <taxon>Bacteria</taxon>
        <taxon>Pseudomonadati</taxon>
        <taxon>Pseudomonadota</taxon>
        <taxon>Alphaproteobacteria</taxon>
        <taxon>Hyphomicrobiales</taxon>
        <taxon>Stappiaceae</taxon>
        <taxon>Pseudovibrio</taxon>
    </lineage>
</organism>
<dbReference type="HAMAP" id="MF_00772">
    <property type="entry name" value="OGT"/>
    <property type="match status" value="1"/>
</dbReference>
<evidence type="ECO:0000256" key="2">
    <source>
        <dbReference type="ARBA" id="ARBA00022490"/>
    </source>
</evidence>
<dbReference type="SUPFAM" id="SSF53155">
    <property type="entry name" value="Methylated DNA-protein cysteine methyltransferase domain"/>
    <property type="match status" value="1"/>
</dbReference>
<proteinExistence type="inferred from homology"/>
<comment type="similarity">
    <text evidence="8">Belongs to the MGMT family.</text>
</comment>
<feature type="active site" description="Nucleophile; methyl group acceptor" evidence="8">
    <location>
        <position position="135"/>
    </location>
</feature>
<dbReference type="Gene3D" id="1.10.10.10">
    <property type="entry name" value="Winged helix-like DNA-binding domain superfamily/Winged helix DNA-binding domain"/>
    <property type="match status" value="1"/>
</dbReference>
<gene>
    <name evidence="11" type="ORF">GCM10007094_43640</name>
</gene>
<dbReference type="CDD" id="cd06445">
    <property type="entry name" value="ATase"/>
    <property type="match status" value="1"/>
</dbReference>
<dbReference type="NCBIfam" id="TIGR00589">
    <property type="entry name" value="ogt"/>
    <property type="match status" value="1"/>
</dbReference>
<keyword evidence="3 8" id="KW-0489">Methyltransferase</keyword>
<evidence type="ECO:0000256" key="5">
    <source>
        <dbReference type="ARBA" id="ARBA00022763"/>
    </source>
</evidence>
<keyword evidence="2 8" id="KW-0963">Cytoplasm</keyword>
<dbReference type="Proteomes" id="UP000637980">
    <property type="component" value="Unassembled WGS sequence"/>
</dbReference>
<dbReference type="GO" id="GO:0008168">
    <property type="term" value="F:methyltransferase activity"/>
    <property type="evidence" value="ECO:0007669"/>
    <property type="project" value="UniProtKB-KW"/>
</dbReference>
<feature type="domain" description="Methylguanine DNA methyltransferase ribonuclease-like" evidence="10">
    <location>
        <begin position="11"/>
        <end position="76"/>
    </location>
</feature>
<dbReference type="InterPro" id="IPR014048">
    <property type="entry name" value="MethylDNA_cys_MeTrfase_DNA-bd"/>
</dbReference>
<dbReference type="GO" id="GO:0032259">
    <property type="term" value="P:methylation"/>
    <property type="evidence" value="ECO:0007669"/>
    <property type="project" value="UniProtKB-KW"/>
</dbReference>
<dbReference type="EMBL" id="BMXE01000012">
    <property type="protein sequence ID" value="GHB49637.1"/>
    <property type="molecule type" value="Genomic_DNA"/>
</dbReference>
<evidence type="ECO:0000256" key="8">
    <source>
        <dbReference type="HAMAP-Rule" id="MF_00772"/>
    </source>
</evidence>
<dbReference type="InterPro" id="IPR023546">
    <property type="entry name" value="MGMT"/>
</dbReference>
<evidence type="ECO:0000259" key="9">
    <source>
        <dbReference type="Pfam" id="PF01035"/>
    </source>
</evidence>
<dbReference type="PANTHER" id="PTHR10815:SF5">
    <property type="entry name" value="METHYLATED-DNA--PROTEIN-CYSTEINE METHYLTRANSFERASE"/>
    <property type="match status" value="1"/>
</dbReference>
<dbReference type="Gene3D" id="3.30.160.70">
    <property type="entry name" value="Methylated DNA-protein cysteine methyltransferase domain"/>
    <property type="match status" value="1"/>
</dbReference>
<evidence type="ECO:0000256" key="4">
    <source>
        <dbReference type="ARBA" id="ARBA00022679"/>
    </source>
</evidence>
<dbReference type="InterPro" id="IPR001497">
    <property type="entry name" value="MethylDNA_cys_MeTrfase_AS"/>
</dbReference>
<dbReference type="InterPro" id="IPR036388">
    <property type="entry name" value="WH-like_DNA-bd_sf"/>
</dbReference>
<dbReference type="Pfam" id="PF02870">
    <property type="entry name" value="Methyltransf_1N"/>
    <property type="match status" value="1"/>
</dbReference>
<evidence type="ECO:0000256" key="1">
    <source>
        <dbReference type="ARBA" id="ARBA00001286"/>
    </source>
</evidence>
<keyword evidence="5 8" id="KW-0227">DNA damage</keyword>
<evidence type="ECO:0000313" key="12">
    <source>
        <dbReference type="Proteomes" id="UP000637980"/>
    </source>
</evidence>
<keyword evidence="12" id="KW-1185">Reference proteome</keyword>
<accession>A0ABQ3EPB4</accession>
<comment type="subcellular location">
    <subcellularLocation>
        <location evidence="8">Cytoplasm</location>
    </subcellularLocation>
</comment>
<evidence type="ECO:0000256" key="7">
    <source>
        <dbReference type="ARBA" id="ARBA00049348"/>
    </source>
</evidence>
<dbReference type="SUPFAM" id="SSF46767">
    <property type="entry name" value="Methylated DNA-protein cysteine methyltransferase, C-terminal domain"/>
    <property type="match status" value="1"/>
</dbReference>
<dbReference type="PROSITE" id="PS00374">
    <property type="entry name" value="MGMT"/>
    <property type="match status" value="1"/>
</dbReference>
<comment type="caution">
    <text evidence="11">The sequence shown here is derived from an EMBL/GenBank/DDBJ whole genome shotgun (WGS) entry which is preliminary data.</text>
</comment>
<comment type="function">
    <text evidence="8">Involved in the cellular defense against the biological effects of O6-methylguanine (O6-MeG) and O4-methylthymine (O4-MeT) in DNA. Repairs the methylated nucleobase in DNA by stoichiometrically transferring the methyl group to a cysteine residue in the enzyme. This is a suicide reaction: the enzyme is irreversibly inactivated.</text>
</comment>
<feature type="domain" description="Methylated-DNA-[protein]-cysteine S-methyltransferase DNA binding" evidence="9">
    <location>
        <begin position="84"/>
        <end position="164"/>
    </location>
</feature>